<protein>
    <recommendedName>
        <fullName evidence="2">Fibrinogen C-terminal domain-containing protein</fullName>
    </recommendedName>
</protein>
<dbReference type="EMBL" id="RQTK01000008">
    <property type="protein sequence ID" value="RUS91600.1"/>
    <property type="molecule type" value="Genomic_DNA"/>
</dbReference>
<dbReference type="InterPro" id="IPR014716">
    <property type="entry name" value="Fibrinogen_a/b/g_C_1"/>
</dbReference>
<reference evidence="3 4" key="1">
    <citation type="submission" date="2019-01" db="EMBL/GenBank/DDBJ databases">
        <title>A draft genome assembly of the solar-powered sea slug Elysia chlorotica.</title>
        <authorList>
            <person name="Cai H."/>
            <person name="Li Q."/>
            <person name="Fang X."/>
            <person name="Li J."/>
            <person name="Curtis N.E."/>
            <person name="Altenburger A."/>
            <person name="Shibata T."/>
            <person name="Feng M."/>
            <person name="Maeda T."/>
            <person name="Schwartz J.A."/>
            <person name="Shigenobu S."/>
            <person name="Lundholm N."/>
            <person name="Nishiyama T."/>
            <person name="Yang H."/>
            <person name="Hasebe M."/>
            <person name="Li S."/>
            <person name="Pierce S.K."/>
            <person name="Wang J."/>
        </authorList>
    </citation>
    <scope>NUCLEOTIDE SEQUENCE [LARGE SCALE GENOMIC DNA]</scope>
    <source>
        <strain evidence="3">EC2010</strain>
        <tissue evidence="3">Whole organism of an adult</tissue>
    </source>
</reference>
<dbReference type="PANTHER" id="PTHR19143">
    <property type="entry name" value="FIBRINOGEN/TENASCIN/ANGIOPOEITIN"/>
    <property type="match status" value="1"/>
</dbReference>
<dbReference type="InterPro" id="IPR050373">
    <property type="entry name" value="Fibrinogen_C-term_domain"/>
</dbReference>
<dbReference type="OrthoDB" id="6146709at2759"/>
<dbReference type="PROSITE" id="PS51406">
    <property type="entry name" value="FIBRINOGEN_C_2"/>
    <property type="match status" value="1"/>
</dbReference>
<dbReference type="InterPro" id="IPR002181">
    <property type="entry name" value="Fibrinogen_a/b/g_C_dom"/>
</dbReference>
<dbReference type="InterPro" id="IPR036056">
    <property type="entry name" value="Fibrinogen-like_C"/>
</dbReference>
<evidence type="ECO:0000259" key="2">
    <source>
        <dbReference type="PROSITE" id="PS51406"/>
    </source>
</evidence>
<feature type="signal peptide" evidence="1">
    <location>
        <begin position="1"/>
        <end position="21"/>
    </location>
</feature>
<keyword evidence="4" id="KW-1185">Reference proteome</keyword>
<organism evidence="3 4">
    <name type="scientific">Elysia chlorotica</name>
    <name type="common">Eastern emerald elysia</name>
    <name type="synonym">Sea slug</name>
    <dbReference type="NCBI Taxonomy" id="188477"/>
    <lineage>
        <taxon>Eukaryota</taxon>
        <taxon>Metazoa</taxon>
        <taxon>Spiralia</taxon>
        <taxon>Lophotrochozoa</taxon>
        <taxon>Mollusca</taxon>
        <taxon>Gastropoda</taxon>
        <taxon>Heterobranchia</taxon>
        <taxon>Euthyneura</taxon>
        <taxon>Panpulmonata</taxon>
        <taxon>Sacoglossa</taxon>
        <taxon>Placobranchoidea</taxon>
        <taxon>Plakobranchidae</taxon>
        <taxon>Elysia</taxon>
    </lineage>
</organism>
<dbReference type="Pfam" id="PF00147">
    <property type="entry name" value="Fibrinogen_C"/>
    <property type="match status" value="1"/>
</dbReference>
<gene>
    <name evidence="3" type="ORF">EGW08_000573</name>
</gene>
<evidence type="ECO:0000256" key="1">
    <source>
        <dbReference type="SAM" id="SignalP"/>
    </source>
</evidence>
<feature type="domain" description="Fibrinogen C-terminal" evidence="2">
    <location>
        <begin position="17"/>
        <end position="223"/>
    </location>
</feature>
<dbReference type="GO" id="GO:0005615">
    <property type="term" value="C:extracellular space"/>
    <property type="evidence" value="ECO:0007669"/>
    <property type="project" value="TreeGrafter"/>
</dbReference>
<keyword evidence="1" id="KW-0732">Signal</keyword>
<dbReference type="Gene3D" id="3.90.215.10">
    <property type="entry name" value="Gamma Fibrinogen, chain A, domain 1"/>
    <property type="match status" value="1"/>
</dbReference>
<dbReference type="PANTHER" id="PTHR19143:SF327">
    <property type="entry name" value="FI21813P1-RELATED"/>
    <property type="match status" value="1"/>
</dbReference>
<accession>A0A3S1A1N2</accession>
<evidence type="ECO:0000313" key="4">
    <source>
        <dbReference type="Proteomes" id="UP000271974"/>
    </source>
</evidence>
<name>A0A3S1A1N2_ELYCH</name>
<evidence type="ECO:0000313" key="3">
    <source>
        <dbReference type="EMBL" id="RUS91600.1"/>
    </source>
</evidence>
<feature type="chain" id="PRO_5018536701" description="Fibrinogen C-terminal domain-containing protein" evidence="1">
    <location>
        <begin position="22"/>
        <end position="223"/>
    </location>
</feature>
<dbReference type="Proteomes" id="UP000271974">
    <property type="component" value="Unassembled WGS sequence"/>
</dbReference>
<dbReference type="SUPFAM" id="SSF56496">
    <property type="entry name" value="Fibrinogen C-terminal domain-like"/>
    <property type="match status" value="1"/>
</dbReference>
<sequence length="223" mass="25859">MDKVLIFLVLVVLTYVTATWAMIPRCHEGMGLHIPVVYRIRERINRQSHTILCDTATDGGGWIILQRRYRFTVSFERNWEEYKYGFGSLDDDYWLGLEYVSSLTAHGTWELRVDLSDNGPRSYVIWSNFRIGNESDGYRLYLWGEKSGDDIDDIGNSMLLSNNTPFTTYDVDNARRSDGYNCAETAGGWWFKTDGFCAGINLNEPWTIQNNVASRMSFRFRHL</sequence>
<dbReference type="SMART" id="SM00186">
    <property type="entry name" value="FBG"/>
    <property type="match status" value="1"/>
</dbReference>
<comment type="caution">
    <text evidence="3">The sequence shown here is derived from an EMBL/GenBank/DDBJ whole genome shotgun (WGS) entry which is preliminary data.</text>
</comment>
<dbReference type="AlphaFoldDB" id="A0A3S1A1N2"/>
<proteinExistence type="predicted"/>
<dbReference type="STRING" id="188477.A0A3S1A1N2"/>